<keyword evidence="2" id="KW-1185">Reference proteome</keyword>
<dbReference type="PATRIC" id="fig|1121451.3.peg.2616"/>
<gene>
    <name evidence="1" type="ORF">DESAM_22399</name>
</gene>
<dbReference type="Proteomes" id="UP000010808">
    <property type="component" value="Chromosome"/>
</dbReference>
<dbReference type="STRING" id="1121451.DESAM_22399"/>
<reference evidence="1 2" key="1">
    <citation type="submission" date="2012-10" db="EMBL/GenBank/DDBJ databases">
        <authorList>
            <person name="Genoscope - CEA"/>
        </authorList>
    </citation>
    <scope>NUCLEOTIDE SEQUENCE [LARGE SCALE GENOMIC DNA]</scope>
    <source>
        <strain evidence="2">AM13 / DSM 14728</strain>
    </source>
</reference>
<dbReference type="KEGG" id="dhy:DESAM_22399"/>
<organism evidence="1 2">
    <name type="scientific">Maridesulfovibrio hydrothermalis AM13 = DSM 14728</name>
    <dbReference type="NCBI Taxonomy" id="1121451"/>
    <lineage>
        <taxon>Bacteria</taxon>
        <taxon>Pseudomonadati</taxon>
        <taxon>Thermodesulfobacteriota</taxon>
        <taxon>Desulfovibrionia</taxon>
        <taxon>Desulfovibrionales</taxon>
        <taxon>Desulfovibrionaceae</taxon>
        <taxon>Maridesulfovibrio</taxon>
    </lineage>
</organism>
<protein>
    <submittedName>
        <fullName evidence="1">Uncharacterized protein</fullName>
    </submittedName>
</protein>
<sequence length="40" mass="4394">MTANYVHSIRGARVELDKVFGIGKVIQLEDMKKACSGEQA</sequence>
<dbReference type="AlphaFoldDB" id="L0RGG9"/>
<dbReference type="HOGENOM" id="CLU_3288492_0_0_7"/>
<evidence type="ECO:0000313" key="1">
    <source>
        <dbReference type="EMBL" id="CCO24666.1"/>
    </source>
</evidence>
<accession>L0RGG9</accession>
<proteinExistence type="predicted"/>
<name>L0RGG9_9BACT</name>
<dbReference type="EMBL" id="FO203522">
    <property type="protein sequence ID" value="CCO24666.1"/>
    <property type="molecule type" value="Genomic_DNA"/>
</dbReference>
<evidence type="ECO:0000313" key="2">
    <source>
        <dbReference type="Proteomes" id="UP000010808"/>
    </source>
</evidence>